<dbReference type="RefSeq" id="WP_343184787.1">
    <property type="nucleotide sequence ID" value="NZ_JBCITM010000002.1"/>
</dbReference>
<keyword evidence="17" id="KW-1185">Reference proteome</keyword>
<dbReference type="SMART" id="SM00962">
    <property type="entry name" value="SRP54"/>
    <property type="match status" value="1"/>
</dbReference>
<proteinExistence type="inferred from homology"/>
<dbReference type="EMBL" id="JBCITM010000002">
    <property type="protein sequence ID" value="MEN1759430.1"/>
    <property type="molecule type" value="Genomic_DNA"/>
</dbReference>
<dbReference type="CDD" id="cd17873">
    <property type="entry name" value="FlhF"/>
    <property type="match status" value="1"/>
</dbReference>
<sequence length="378" mass="42634">MKIKRIQARDNHEALMKVKMELGPDAVIIHQRKVKPKGLLGFFKKPVIEVVAAKEDLSSPHISTSVQPQTTVSQPVQRMKPITPAQPKVDPVEEELKQIREMINQLMQQQNDIDKGKVAIEESFIDLIFRKNDLDQSVADKLAQNCQSSLHSMKDFPSDEHDIREIIRECVQQHVIIKPYDPKQRIIVFVGPTGVGKTTTIAKLAARASLNEGKSVGLISADTYRIAAVEQLRTYADILNIPLRVIYQASEVGEAIKQLSHLDLIMIDTAGRSHQDDQQMTELMGLLEQIPQKEIYLLLSCTTRQQDIRDILEKYQFLDDYKIIITKIDEASAFGTLVNVPVLTSKPISFMTTGQSVPDDIETVTVEKIINLLIKEKP</sequence>
<dbReference type="InterPro" id="IPR000897">
    <property type="entry name" value="SRP54_GTPase_dom"/>
</dbReference>
<dbReference type="Proteomes" id="UP001407405">
    <property type="component" value="Unassembled WGS sequence"/>
</dbReference>
<evidence type="ECO:0000256" key="12">
    <source>
        <dbReference type="ARBA" id="ARBA00025337"/>
    </source>
</evidence>
<dbReference type="SUPFAM" id="SSF52540">
    <property type="entry name" value="P-loop containing nucleoside triphosphate hydrolases"/>
    <property type="match status" value="1"/>
</dbReference>
<comment type="similarity">
    <text evidence="2">Belongs to the GTP-binding SRP family.</text>
</comment>
<keyword evidence="10" id="KW-0472">Membrane</keyword>
<keyword evidence="7" id="KW-1005">Bacterial flagellum biogenesis</keyword>
<protein>
    <recommendedName>
        <fullName evidence="3 13">Flagellar biosynthesis protein FlhF</fullName>
    </recommendedName>
</protein>
<evidence type="ECO:0000259" key="15">
    <source>
        <dbReference type="SMART" id="SM00962"/>
    </source>
</evidence>
<dbReference type="InterPro" id="IPR003593">
    <property type="entry name" value="AAA+_ATPase"/>
</dbReference>
<name>A0ABU9VRD7_9CLOT</name>
<evidence type="ECO:0000313" key="17">
    <source>
        <dbReference type="Proteomes" id="UP001407405"/>
    </source>
</evidence>
<dbReference type="Gene3D" id="3.40.50.300">
    <property type="entry name" value="P-loop containing nucleotide triphosphate hydrolases"/>
    <property type="match status" value="1"/>
</dbReference>
<accession>A0ABU9VRD7</accession>
<evidence type="ECO:0000256" key="1">
    <source>
        <dbReference type="ARBA" id="ARBA00004413"/>
    </source>
</evidence>
<gene>
    <name evidence="16" type="primary">flhF</name>
    <name evidence="16" type="ORF">AAIG11_02995</name>
</gene>
<feature type="domain" description="SRP54-type proteins GTP-binding" evidence="15">
    <location>
        <begin position="184"/>
        <end position="375"/>
    </location>
</feature>
<keyword evidence="9" id="KW-0342">GTP-binding</keyword>
<organism evidence="16 17">
    <name type="scientific">Anoxynatronum sibiricum</name>
    <dbReference type="NCBI Taxonomy" id="210623"/>
    <lineage>
        <taxon>Bacteria</taxon>
        <taxon>Bacillati</taxon>
        <taxon>Bacillota</taxon>
        <taxon>Clostridia</taxon>
        <taxon>Eubacteriales</taxon>
        <taxon>Clostridiaceae</taxon>
        <taxon>Anoxynatronum</taxon>
    </lineage>
</organism>
<keyword evidence="11" id="KW-1006">Bacterial flagellum protein export</keyword>
<evidence type="ECO:0000256" key="5">
    <source>
        <dbReference type="ARBA" id="ARBA00022475"/>
    </source>
</evidence>
<evidence type="ECO:0000259" key="14">
    <source>
        <dbReference type="SMART" id="SM00382"/>
    </source>
</evidence>
<dbReference type="PANTHER" id="PTHR43134:SF3">
    <property type="entry name" value="FLAGELLAR BIOSYNTHESIS PROTEIN FLHF"/>
    <property type="match status" value="1"/>
</dbReference>
<evidence type="ECO:0000256" key="9">
    <source>
        <dbReference type="ARBA" id="ARBA00023134"/>
    </source>
</evidence>
<evidence type="ECO:0000256" key="4">
    <source>
        <dbReference type="ARBA" id="ARBA00022448"/>
    </source>
</evidence>
<evidence type="ECO:0000256" key="10">
    <source>
        <dbReference type="ARBA" id="ARBA00023136"/>
    </source>
</evidence>
<dbReference type="InterPro" id="IPR047040">
    <property type="entry name" value="FlhF__GTPase_dom"/>
</dbReference>
<keyword evidence="16" id="KW-0282">Flagellum</keyword>
<feature type="domain" description="AAA+ ATPase" evidence="14">
    <location>
        <begin position="183"/>
        <end position="329"/>
    </location>
</feature>
<comment type="caution">
    <text evidence="16">The sequence shown here is derived from an EMBL/GenBank/DDBJ whole genome shotgun (WGS) entry which is preliminary data.</text>
</comment>
<keyword evidence="6" id="KW-0547">Nucleotide-binding</keyword>
<evidence type="ECO:0000256" key="7">
    <source>
        <dbReference type="ARBA" id="ARBA00022795"/>
    </source>
</evidence>
<dbReference type="NCBIfam" id="TIGR03499">
    <property type="entry name" value="FlhF"/>
    <property type="match status" value="1"/>
</dbReference>
<keyword evidence="4" id="KW-0813">Transport</keyword>
<evidence type="ECO:0000256" key="11">
    <source>
        <dbReference type="ARBA" id="ARBA00023225"/>
    </source>
</evidence>
<evidence type="ECO:0000256" key="8">
    <source>
        <dbReference type="ARBA" id="ARBA00022927"/>
    </source>
</evidence>
<dbReference type="Gene3D" id="1.20.120.1380">
    <property type="entry name" value="Flagellar FlhF biosynthesis protein, N domain"/>
    <property type="match status" value="1"/>
</dbReference>
<dbReference type="InterPro" id="IPR027417">
    <property type="entry name" value="P-loop_NTPase"/>
</dbReference>
<keyword evidence="5" id="KW-1003">Cell membrane</keyword>
<reference evidence="16 17" key="1">
    <citation type="submission" date="2024-04" db="EMBL/GenBank/DDBJ databases">
        <title>Genome sequencing and metabolic network reconstruction of aminoacids and betaine degradation by Anoxynatronum sibiricum.</title>
        <authorList>
            <person name="Detkova E.N."/>
            <person name="Boltjanskaja Y.V."/>
            <person name="Mardanov A.V."/>
            <person name="Kevbrin V."/>
        </authorList>
    </citation>
    <scope>NUCLEOTIDE SEQUENCE [LARGE SCALE GENOMIC DNA]</scope>
    <source>
        <strain evidence="16 17">Z-7981</strain>
    </source>
</reference>
<dbReference type="SMART" id="SM00382">
    <property type="entry name" value="AAA"/>
    <property type="match status" value="1"/>
</dbReference>
<comment type="subcellular location">
    <subcellularLocation>
        <location evidence="1">Cell membrane</location>
        <topology evidence="1">Peripheral membrane protein</topology>
        <orientation evidence="1">Cytoplasmic side</orientation>
    </subcellularLocation>
</comment>
<keyword evidence="16" id="KW-0969">Cilium</keyword>
<keyword evidence="8" id="KW-0653">Protein transport</keyword>
<evidence type="ECO:0000256" key="2">
    <source>
        <dbReference type="ARBA" id="ARBA00008531"/>
    </source>
</evidence>
<evidence type="ECO:0000313" key="16">
    <source>
        <dbReference type="EMBL" id="MEN1759430.1"/>
    </source>
</evidence>
<evidence type="ECO:0000256" key="6">
    <source>
        <dbReference type="ARBA" id="ARBA00022741"/>
    </source>
</evidence>
<dbReference type="InterPro" id="IPR020006">
    <property type="entry name" value="FlhF"/>
</dbReference>
<dbReference type="PANTHER" id="PTHR43134">
    <property type="entry name" value="SIGNAL RECOGNITION PARTICLE RECEPTOR SUBUNIT ALPHA"/>
    <property type="match status" value="1"/>
</dbReference>
<evidence type="ECO:0000256" key="13">
    <source>
        <dbReference type="NCBIfam" id="TIGR03499"/>
    </source>
</evidence>
<keyword evidence="16" id="KW-0966">Cell projection</keyword>
<dbReference type="Pfam" id="PF00448">
    <property type="entry name" value="SRP54"/>
    <property type="match status" value="1"/>
</dbReference>
<evidence type="ECO:0000256" key="3">
    <source>
        <dbReference type="ARBA" id="ARBA00014919"/>
    </source>
</evidence>
<comment type="function">
    <text evidence="12">Necessary for flagellar biosynthesis. May be involved in translocation of the flagellum.</text>
</comment>